<accession>A0A4S2MZ36</accession>
<feature type="region of interest" description="Disordered" evidence="1">
    <location>
        <begin position="195"/>
        <end position="229"/>
    </location>
</feature>
<dbReference type="Pfam" id="PF10155">
    <property type="entry name" value="CNOT11"/>
    <property type="match status" value="1"/>
</dbReference>
<dbReference type="InterPro" id="IPR019312">
    <property type="entry name" value="CNOT11"/>
</dbReference>
<name>A0A4S2MZ36_9PEZI</name>
<feature type="compositionally biased region" description="Pro residues" evidence="1">
    <location>
        <begin position="207"/>
        <end position="221"/>
    </location>
</feature>
<dbReference type="STRING" id="341454.A0A4S2MZ36"/>
<dbReference type="EMBL" id="ML220117">
    <property type="protein sequence ID" value="TGZ81967.1"/>
    <property type="molecule type" value="Genomic_DNA"/>
</dbReference>
<evidence type="ECO:0000256" key="1">
    <source>
        <dbReference type="SAM" id="MobiDB-lite"/>
    </source>
</evidence>
<organism evidence="2 3">
    <name type="scientific">Ascodesmis nigricans</name>
    <dbReference type="NCBI Taxonomy" id="341454"/>
    <lineage>
        <taxon>Eukaryota</taxon>
        <taxon>Fungi</taxon>
        <taxon>Dikarya</taxon>
        <taxon>Ascomycota</taxon>
        <taxon>Pezizomycotina</taxon>
        <taxon>Pezizomycetes</taxon>
        <taxon>Pezizales</taxon>
        <taxon>Ascodesmidaceae</taxon>
        <taxon>Ascodesmis</taxon>
    </lineage>
</organism>
<sequence length="462" mass="50594">MALNMLTPDLLDLLIRFNAPFGQTADDFHHCILGEDEFTRIRELFFTVEVLAGCEDPMECLKQLRGGQRKHGLGAMDAQDLLAFMLNSEFILYAVHRDFDIAMNPNLANWVRMCQSTAETQGNGDASSTLLQRIQRIRVALVKGILGGQGEALGSLTPLNFVQKGMDFNIDLARFREALWKQGVYELEPLFSANTHSSTSSTTYNRPPTPNSHPPSSPHPPSSKDTTSMSQKITAAIIHGASVPLPPSLSNQIISFISSQRSLITLLSPDLLSTATIPGLVDYNPQLAQGLIFLILTNGTTTQRTEVISALPHVPITISGLELINDIVTKQRSLSADQARILIHTILEKGIRHVESLGASSTTPSSSPSALSASGVVDHTIPGTRIGSVAAQREEQTRHVKLLCLFIQSLLRSDTVEPLQLYYQIQDLGVQFMYVQEARELWIKHCANVGSEGEAARRHGGQ</sequence>
<evidence type="ECO:0000313" key="2">
    <source>
        <dbReference type="EMBL" id="TGZ81967.1"/>
    </source>
</evidence>
<reference evidence="2 3" key="1">
    <citation type="submission" date="2019-04" db="EMBL/GenBank/DDBJ databases">
        <title>Comparative genomics and transcriptomics to analyze fruiting body development in filamentous ascomycetes.</title>
        <authorList>
            <consortium name="DOE Joint Genome Institute"/>
            <person name="Lutkenhaus R."/>
            <person name="Traeger S."/>
            <person name="Breuer J."/>
            <person name="Kuo A."/>
            <person name="Lipzen A."/>
            <person name="Pangilinan J."/>
            <person name="Dilworth D."/>
            <person name="Sandor L."/>
            <person name="Poggeler S."/>
            <person name="Barry K."/>
            <person name="Grigoriev I.V."/>
            <person name="Nowrousian M."/>
        </authorList>
    </citation>
    <scope>NUCLEOTIDE SEQUENCE [LARGE SCALE GENOMIC DNA]</scope>
    <source>
        <strain evidence="2 3">CBS 389.68</strain>
    </source>
</reference>
<gene>
    <name evidence="2" type="ORF">EX30DRAFT_395339</name>
</gene>
<proteinExistence type="predicted"/>
<dbReference type="InParanoid" id="A0A4S2MZ36"/>
<dbReference type="Proteomes" id="UP000298138">
    <property type="component" value="Unassembled WGS sequence"/>
</dbReference>
<protein>
    <submittedName>
        <fullName evidence="2">Uncharacterized protein</fullName>
    </submittedName>
</protein>
<keyword evidence="3" id="KW-1185">Reference proteome</keyword>
<dbReference type="OrthoDB" id="10265389at2759"/>
<evidence type="ECO:0000313" key="3">
    <source>
        <dbReference type="Proteomes" id="UP000298138"/>
    </source>
</evidence>
<dbReference type="GO" id="GO:0030014">
    <property type="term" value="C:CCR4-NOT complex"/>
    <property type="evidence" value="ECO:0007669"/>
    <property type="project" value="InterPro"/>
</dbReference>
<dbReference type="AlphaFoldDB" id="A0A4S2MZ36"/>